<feature type="chain" id="PRO_5039467374" description="ABC transporter substrate-binding protein" evidence="1">
    <location>
        <begin position="29"/>
        <end position="178"/>
    </location>
</feature>
<protein>
    <recommendedName>
        <fullName evidence="4">ABC transporter substrate-binding protein</fullName>
    </recommendedName>
</protein>
<reference evidence="2 3" key="1">
    <citation type="submission" date="2019-09" db="EMBL/GenBank/DDBJ databases">
        <title>Actinomadura physcomitrii sp. nov., a novel actinomycete isolated from moss [Physcomitrium sphaericum (Ludw) Fuernr].</title>
        <authorList>
            <person name="Liu C."/>
            <person name="Zhuang X."/>
        </authorList>
    </citation>
    <scope>NUCLEOTIDE SEQUENCE [LARGE SCALE GENOMIC DNA]</scope>
    <source>
        <strain evidence="2 3">CYP1-1B</strain>
    </source>
</reference>
<gene>
    <name evidence="2" type="ORF">F9B16_22405</name>
</gene>
<sequence length="178" mass="17682">MKRTAFQLSAIAIALVTALALAIAPASARQQAAPAPLDRIPVTGTADDGSTFTGTLVPTAFTSEGRQLNLNGTLSGTLRNASGATTGTVDATPVSVPVALPAATCPILHLTLGPLDLNLLGLKVHLDRVVLDITAISGPGNLLGNLLCAIAGLLNGVGDIAGLPALIAQLNALLGLTG</sequence>
<comment type="caution">
    <text evidence="2">The sequence shown here is derived from an EMBL/GenBank/DDBJ whole genome shotgun (WGS) entry which is preliminary data.</text>
</comment>
<name>A0A6L3VYB1_9ACTN</name>
<keyword evidence="3" id="KW-1185">Reference proteome</keyword>
<dbReference type="OrthoDB" id="3784114at2"/>
<evidence type="ECO:0008006" key="4">
    <source>
        <dbReference type="Google" id="ProtNLM"/>
    </source>
</evidence>
<dbReference type="Proteomes" id="UP000483004">
    <property type="component" value="Unassembled WGS sequence"/>
</dbReference>
<feature type="signal peptide" evidence="1">
    <location>
        <begin position="1"/>
        <end position="28"/>
    </location>
</feature>
<accession>A0A6L3VYB1</accession>
<evidence type="ECO:0000313" key="2">
    <source>
        <dbReference type="EMBL" id="KAB2379008.1"/>
    </source>
</evidence>
<evidence type="ECO:0000313" key="3">
    <source>
        <dbReference type="Proteomes" id="UP000483004"/>
    </source>
</evidence>
<organism evidence="2 3">
    <name type="scientific">Actinomadura montaniterrae</name>
    <dbReference type="NCBI Taxonomy" id="1803903"/>
    <lineage>
        <taxon>Bacteria</taxon>
        <taxon>Bacillati</taxon>
        <taxon>Actinomycetota</taxon>
        <taxon>Actinomycetes</taxon>
        <taxon>Streptosporangiales</taxon>
        <taxon>Thermomonosporaceae</taxon>
        <taxon>Actinomadura</taxon>
    </lineage>
</organism>
<dbReference type="RefSeq" id="WP_151542070.1">
    <property type="nucleotide sequence ID" value="NZ_WBMR01000065.1"/>
</dbReference>
<evidence type="ECO:0000256" key="1">
    <source>
        <dbReference type="SAM" id="SignalP"/>
    </source>
</evidence>
<proteinExistence type="predicted"/>
<keyword evidence="1" id="KW-0732">Signal</keyword>
<dbReference type="EMBL" id="WBMR01000065">
    <property type="protein sequence ID" value="KAB2379008.1"/>
    <property type="molecule type" value="Genomic_DNA"/>
</dbReference>
<dbReference type="AlphaFoldDB" id="A0A6L3VYB1"/>